<protein>
    <submittedName>
        <fullName evidence="11">DNA/RNA polymerases superfamily protein</fullName>
    </submittedName>
</protein>
<dbReference type="Proteomes" id="UP000325315">
    <property type="component" value="Unassembled WGS sequence"/>
</dbReference>
<evidence type="ECO:0000256" key="6">
    <source>
        <dbReference type="ARBA" id="ARBA00022918"/>
    </source>
</evidence>
<sequence length="277" mass="32466">MVVFIDDILIYSKDETEHAQHLSIILYTLRDKQLFTKFSKCEFWLCKVGFLGHVVFAKGIRVDPSIISSILDWKPSRNVTKIRSFLGLAGYYRHFIKGFSMITSLLTKLLQKDVKFVWSDECQQSFDRLKAILTEVHVLIQPKTNKKFVIYSDASFHRGQSCSLCLPTVEIHEKNYPTHDLELAVIAFALKFWRHYLYWEKCHIFMDHKSLKYLMSLKELNLRQRRWLELLKDCDVIIDYHLGKENVVVDALSQKSLFSLRALNTRLTLVDDGSILV</sequence>
<evidence type="ECO:0000256" key="7">
    <source>
        <dbReference type="ARBA" id="ARBA00023268"/>
    </source>
</evidence>
<dbReference type="PANTHER" id="PTHR37984:SF5">
    <property type="entry name" value="PROTEIN NYNRIN-LIKE"/>
    <property type="match status" value="1"/>
</dbReference>
<keyword evidence="6" id="KW-0695">RNA-directed DNA polymerase</keyword>
<proteinExistence type="predicted"/>
<keyword evidence="12" id="KW-1185">Reference proteome</keyword>
<dbReference type="InterPro" id="IPR000477">
    <property type="entry name" value="RT_dom"/>
</dbReference>
<reference evidence="12" key="1">
    <citation type="journal article" date="2019" name="Plant Biotechnol. J.">
        <title>Genome sequencing of the Australian wild diploid species Gossypium australe highlights disease resistance and delayed gland morphogenesis.</title>
        <authorList>
            <person name="Cai Y."/>
            <person name="Cai X."/>
            <person name="Wang Q."/>
            <person name="Wang P."/>
            <person name="Zhang Y."/>
            <person name="Cai C."/>
            <person name="Xu Y."/>
            <person name="Wang K."/>
            <person name="Zhou Z."/>
            <person name="Wang C."/>
            <person name="Geng S."/>
            <person name="Li B."/>
            <person name="Dong Q."/>
            <person name="Hou Y."/>
            <person name="Wang H."/>
            <person name="Ai P."/>
            <person name="Liu Z."/>
            <person name="Yi F."/>
            <person name="Sun M."/>
            <person name="An G."/>
            <person name="Cheng J."/>
            <person name="Zhang Y."/>
            <person name="Shi Q."/>
            <person name="Xie Y."/>
            <person name="Shi X."/>
            <person name="Chang Y."/>
            <person name="Huang F."/>
            <person name="Chen Y."/>
            <person name="Hong S."/>
            <person name="Mi L."/>
            <person name="Sun Q."/>
            <person name="Zhang L."/>
            <person name="Zhou B."/>
            <person name="Peng R."/>
            <person name="Zhang X."/>
            <person name="Liu F."/>
        </authorList>
    </citation>
    <scope>NUCLEOTIDE SEQUENCE [LARGE SCALE GENOMIC DNA]</scope>
    <source>
        <strain evidence="12">cv. PA1801</strain>
    </source>
</reference>
<dbReference type="EMBL" id="SMMG02000005">
    <property type="protein sequence ID" value="KAA3474378.1"/>
    <property type="molecule type" value="Genomic_DNA"/>
</dbReference>
<dbReference type="InterPro" id="IPR043128">
    <property type="entry name" value="Rev_trsase/Diguanyl_cyclase"/>
</dbReference>
<dbReference type="InterPro" id="IPR041577">
    <property type="entry name" value="RT_RNaseH_2"/>
</dbReference>
<dbReference type="OrthoDB" id="851428at2759"/>
<dbReference type="AlphaFoldDB" id="A0A5B6VZP4"/>
<dbReference type="Pfam" id="PF00078">
    <property type="entry name" value="RVT_1"/>
    <property type="match status" value="1"/>
</dbReference>
<evidence type="ECO:0000256" key="2">
    <source>
        <dbReference type="ARBA" id="ARBA00022695"/>
    </source>
</evidence>
<dbReference type="InterPro" id="IPR050951">
    <property type="entry name" value="Retrovirus_Pol_polyprotein"/>
</dbReference>
<evidence type="ECO:0000313" key="11">
    <source>
        <dbReference type="EMBL" id="KAA3474378.1"/>
    </source>
</evidence>
<keyword evidence="2" id="KW-0548">Nucleotidyltransferase</keyword>
<dbReference type="InterPro" id="IPR043502">
    <property type="entry name" value="DNA/RNA_pol_sf"/>
</dbReference>
<feature type="domain" description="Reverse transcriptase RNase H-like" evidence="9">
    <location>
        <begin position="172"/>
        <end position="233"/>
    </location>
</feature>
<dbReference type="CDD" id="cd09274">
    <property type="entry name" value="RNase_HI_RT_Ty3"/>
    <property type="match status" value="1"/>
</dbReference>
<dbReference type="Pfam" id="PF17919">
    <property type="entry name" value="RT_RNaseH_2"/>
    <property type="match status" value="1"/>
</dbReference>
<dbReference type="Pfam" id="PF17917">
    <property type="entry name" value="RT_RNaseH"/>
    <property type="match status" value="1"/>
</dbReference>
<gene>
    <name evidence="11" type="ORF">EPI10_024673</name>
</gene>
<evidence type="ECO:0000259" key="10">
    <source>
        <dbReference type="Pfam" id="PF17919"/>
    </source>
</evidence>
<accession>A0A5B6VZP4</accession>
<dbReference type="SUPFAM" id="SSF56672">
    <property type="entry name" value="DNA/RNA polymerases"/>
    <property type="match status" value="1"/>
</dbReference>
<keyword evidence="5" id="KW-0378">Hydrolase</keyword>
<dbReference type="PANTHER" id="PTHR37984">
    <property type="entry name" value="PROTEIN CBG26694"/>
    <property type="match status" value="1"/>
</dbReference>
<evidence type="ECO:0000256" key="3">
    <source>
        <dbReference type="ARBA" id="ARBA00022722"/>
    </source>
</evidence>
<name>A0A5B6VZP4_9ROSI</name>
<dbReference type="FunFam" id="3.30.70.270:FF:000020">
    <property type="entry name" value="Transposon Tf2-6 polyprotein-like Protein"/>
    <property type="match status" value="1"/>
</dbReference>
<keyword evidence="3" id="KW-0540">Nuclease</keyword>
<evidence type="ECO:0000256" key="4">
    <source>
        <dbReference type="ARBA" id="ARBA00022759"/>
    </source>
</evidence>
<organism evidence="11 12">
    <name type="scientific">Gossypium australe</name>
    <dbReference type="NCBI Taxonomy" id="47621"/>
    <lineage>
        <taxon>Eukaryota</taxon>
        <taxon>Viridiplantae</taxon>
        <taxon>Streptophyta</taxon>
        <taxon>Embryophyta</taxon>
        <taxon>Tracheophyta</taxon>
        <taxon>Spermatophyta</taxon>
        <taxon>Magnoliopsida</taxon>
        <taxon>eudicotyledons</taxon>
        <taxon>Gunneridae</taxon>
        <taxon>Pentapetalae</taxon>
        <taxon>rosids</taxon>
        <taxon>malvids</taxon>
        <taxon>Malvales</taxon>
        <taxon>Malvaceae</taxon>
        <taxon>Malvoideae</taxon>
        <taxon>Gossypium</taxon>
    </lineage>
</organism>
<evidence type="ECO:0000256" key="1">
    <source>
        <dbReference type="ARBA" id="ARBA00022679"/>
    </source>
</evidence>
<evidence type="ECO:0000313" key="12">
    <source>
        <dbReference type="Proteomes" id="UP000325315"/>
    </source>
</evidence>
<dbReference type="GO" id="GO:0004519">
    <property type="term" value="F:endonuclease activity"/>
    <property type="evidence" value="ECO:0007669"/>
    <property type="project" value="UniProtKB-KW"/>
</dbReference>
<dbReference type="GO" id="GO:0003964">
    <property type="term" value="F:RNA-directed DNA polymerase activity"/>
    <property type="evidence" value="ECO:0007669"/>
    <property type="project" value="UniProtKB-KW"/>
</dbReference>
<dbReference type="InterPro" id="IPR041373">
    <property type="entry name" value="RT_RNaseH"/>
</dbReference>
<feature type="domain" description="Reverse transcriptase" evidence="8">
    <location>
        <begin position="1"/>
        <end position="54"/>
    </location>
</feature>
<dbReference type="Gene3D" id="3.30.70.270">
    <property type="match status" value="2"/>
</dbReference>
<feature type="domain" description="Reverse transcriptase/retrotransposon-derived protein RNase H-like" evidence="10">
    <location>
        <begin position="118"/>
        <end position="157"/>
    </location>
</feature>
<keyword evidence="4" id="KW-0255">Endonuclease</keyword>
<evidence type="ECO:0000259" key="8">
    <source>
        <dbReference type="Pfam" id="PF00078"/>
    </source>
</evidence>
<evidence type="ECO:0000256" key="5">
    <source>
        <dbReference type="ARBA" id="ARBA00022801"/>
    </source>
</evidence>
<comment type="caution">
    <text evidence="11">The sequence shown here is derived from an EMBL/GenBank/DDBJ whole genome shotgun (WGS) entry which is preliminary data.</text>
</comment>
<keyword evidence="1" id="KW-0808">Transferase</keyword>
<keyword evidence="7" id="KW-0511">Multifunctional enzyme</keyword>
<evidence type="ECO:0000259" key="9">
    <source>
        <dbReference type="Pfam" id="PF17917"/>
    </source>
</evidence>
<dbReference type="GO" id="GO:0016787">
    <property type="term" value="F:hydrolase activity"/>
    <property type="evidence" value="ECO:0007669"/>
    <property type="project" value="UniProtKB-KW"/>
</dbReference>